<protein>
    <submittedName>
        <fullName evidence="1">Uncharacterized protein</fullName>
    </submittedName>
</protein>
<gene>
    <name evidence="1" type="ORF">AWZ03_015511</name>
</gene>
<comment type="caution">
    <text evidence="1">The sequence shown here is derived from an EMBL/GenBank/DDBJ whole genome shotgun (WGS) entry which is preliminary data.</text>
</comment>
<proteinExistence type="predicted"/>
<evidence type="ECO:0000313" key="1">
    <source>
        <dbReference type="EMBL" id="TDG38067.1"/>
    </source>
</evidence>
<organism evidence="1 2">
    <name type="scientific">Drosophila navojoa</name>
    <name type="common">Fruit fly</name>
    <dbReference type="NCBI Taxonomy" id="7232"/>
    <lineage>
        <taxon>Eukaryota</taxon>
        <taxon>Metazoa</taxon>
        <taxon>Ecdysozoa</taxon>
        <taxon>Arthropoda</taxon>
        <taxon>Hexapoda</taxon>
        <taxon>Insecta</taxon>
        <taxon>Pterygota</taxon>
        <taxon>Neoptera</taxon>
        <taxon>Endopterygota</taxon>
        <taxon>Diptera</taxon>
        <taxon>Brachycera</taxon>
        <taxon>Muscomorpha</taxon>
        <taxon>Ephydroidea</taxon>
        <taxon>Drosophilidae</taxon>
        <taxon>Drosophila</taxon>
    </lineage>
</organism>
<dbReference type="AlphaFoldDB" id="A0A484AKH8"/>
<dbReference type="EMBL" id="LSRL02013555">
    <property type="protein sequence ID" value="TDG38067.1"/>
    <property type="molecule type" value="Genomic_DNA"/>
</dbReference>
<dbReference type="Proteomes" id="UP000295192">
    <property type="component" value="Unassembled WGS sequence"/>
</dbReference>
<reference evidence="1 2" key="1">
    <citation type="journal article" date="2019" name="J. Hered.">
        <title>An Improved Genome Assembly for Drosophila navojoa, the Basal Species in the mojavensis Cluster.</title>
        <authorList>
            <person name="Vanderlinde T."/>
            <person name="Dupim E.G."/>
            <person name="Nazario-Yepiz N.O."/>
            <person name="Carvalho A.B."/>
        </authorList>
    </citation>
    <scope>NUCLEOTIDE SEQUENCE [LARGE SCALE GENOMIC DNA]</scope>
    <source>
        <strain evidence="1">Navoj_Jal97</strain>
        <tissue evidence="1">Whole organism</tissue>
    </source>
</reference>
<accession>A0A484AKH8</accession>
<evidence type="ECO:0000313" key="2">
    <source>
        <dbReference type="Proteomes" id="UP000295192"/>
    </source>
</evidence>
<name>A0A484AKH8_DRONA</name>
<keyword evidence="2" id="KW-1185">Reference proteome</keyword>
<feature type="non-terminal residue" evidence="1">
    <location>
        <position position="171"/>
    </location>
</feature>
<feature type="non-terminal residue" evidence="1">
    <location>
        <position position="1"/>
    </location>
</feature>
<sequence>FILFVISSVDPSANLIRDCISWISPRIACQRTQSSLMQLRVAPVSIVAVIAHHPQSPPPRRSSPPILKGDSSPHLCCLGGAAPFQRGAPHSVSRVVALATFPRAFPFPSAAAAGRRLSDLAFACEMAYLPAPITRSSCSSSGLALLRHHPVDNLLGCRRGRHRCSCRLTSN</sequence>